<dbReference type="PANTHER" id="PTHR10953">
    <property type="entry name" value="UBIQUITIN-ACTIVATING ENZYME E1"/>
    <property type="match status" value="1"/>
</dbReference>
<dbReference type="Gene3D" id="3.40.50.720">
    <property type="entry name" value="NAD(P)-binding Rossmann-like Domain"/>
    <property type="match status" value="1"/>
</dbReference>
<evidence type="ECO:0000259" key="2">
    <source>
        <dbReference type="Pfam" id="PF00899"/>
    </source>
</evidence>
<dbReference type="InterPro" id="IPR016155">
    <property type="entry name" value="Mopterin_synth/thiamin_S_b"/>
</dbReference>
<dbReference type="GO" id="GO:0008641">
    <property type="term" value="F:ubiquitin-like modifier activating enzyme activity"/>
    <property type="evidence" value="ECO:0007669"/>
    <property type="project" value="InterPro"/>
</dbReference>
<dbReference type="GO" id="GO:0016779">
    <property type="term" value="F:nucleotidyltransferase activity"/>
    <property type="evidence" value="ECO:0007669"/>
    <property type="project" value="TreeGrafter"/>
</dbReference>
<dbReference type="CDD" id="cd00757">
    <property type="entry name" value="ThiF_MoeB_HesA_family"/>
    <property type="match status" value="1"/>
</dbReference>
<proteinExistence type="inferred from homology"/>
<dbReference type="InterPro" id="IPR045886">
    <property type="entry name" value="ThiF/MoeB/HesA"/>
</dbReference>
<dbReference type="GO" id="GO:0005737">
    <property type="term" value="C:cytoplasm"/>
    <property type="evidence" value="ECO:0007669"/>
    <property type="project" value="TreeGrafter"/>
</dbReference>
<reference evidence="3" key="1">
    <citation type="journal article" date="2014" name="Genome Biol. Evol.">
        <title>Pangenome evidence for extensive interdomain horizontal transfer affecting lineage core and shell genes in uncultured planktonic thaumarchaeota and euryarchaeota.</title>
        <authorList>
            <person name="Deschamps P."/>
            <person name="Zivanovic Y."/>
            <person name="Moreira D."/>
            <person name="Rodriguez-Valera F."/>
            <person name="Lopez-Garcia P."/>
        </authorList>
    </citation>
    <scope>NUCLEOTIDE SEQUENCE</scope>
</reference>
<dbReference type="InterPro" id="IPR003749">
    <property type="entry name" value="ThiS/MoaD-like"/>
</dbReference>
<evidence type="ECO:0000313" key="3">
    <source>
        <dbReference type="EMBL" id="AIE95317.1"/>
    </source>
</evidence>
<comment type="similarity">
    <text evidence="1">Belongs to the HesA/MoeB/ThiF family.</text>
</comment>
<accession>A0A075G0A2</accession>
<dbReference type="Pfam" id="PF00899">
    <property type="entry name" value="ThiF"/>
    <property type="match status" value="1"/>
</dbReference>
<dbReference type="EMBL" id="KF900447">
    <property type="protein sequence ID" value="AIE95317.1"/>
    <property type="molecule type" value="Genomic_DNA"/>
</dbReference>
<evidence type="ECO:0000256" key="1">
    <source>
        <dbReference type="ARBA" id="ARBA00009919"/>
    </source>
</evidence>
<organism evidence="3">
    <name type="scientific">uncultured marine thaumarchaeote AD1000_63_F07</name>
    <dbReference type="NCBI Taxonomy" id="1455928"/>
    <lineage>
        <taxon>Archaea</taxon>
        <taxon>Nitrososphaerota</taxon>
        <taxon>environmental samples</taxon>
    </lineage>
</organism>
<dbReference type="AlphaFoldDB" id="A0A075G0A2"/>
<dbReference type="SUPFAM" id="SSF69572">
    <property type="entry name" value="Activating enzymes of the ubiquitin-like proteins"/>
    <property type="match status" value="1"/>
</dbReference>
<dbReference type="InterPro" id="IPR035985">
    <property type="entry name" value="Ubiquitin-activating_enz"/>
</dbReference>
<feature type="domain" description="THIF-type NAD/FAD binding fold" evidence="2">
    <location>
        <begin position="111"/>
        <end position="344"/>
    </location>
</feature>
<dbReference type="SUPFAM" id="SSF54285">
    <property type="entry name" value="MoaD/ThiS"/>
    <property type="match status" value="1"/>
</dbReference>
<dbReference type="InterPro" id="IPR012675">
    <property type="entry name" value="Beta-grasp_dom_sf"/>
</dbReference>
<dbReference type="InterPro" id="IPR000594">
    <property type="entry name" value="ThiF_NAD_FAD-bd"/>
</dbReference>
<gene>
    <name evidence="3" type="primary">MOCS3</name>
    <name evidence="3" type="synonym">moeB</name>
    <name evidence="3" type="synonym">UBA4</name>
</gene>
<dbReference type="Gene3D" id="3.10.20.30">
    <property type="match status" value="1"/>
</dbReference>
<sequence>MTSITFTIPSVLNGGGGEKKTTIEASKLSEAFIKISETMGDDFKRRVLNNDGTPRSLINIYINGKNAKFSSGLDTELKDGDDVYILPAVAGGSHDTGEEVSDLSEKELDRYSRQVMLEEIGYQGQLKLKQSKVCVVGVGGLGNPITARLAAMGVGKIRIVDRDVIELSNLHRQTMFNEDDVGQVKVETAAKKLRKLNPDIVIEELPISINDYTALDVVDGCDVVIDALDSVNARYSLNMACIEKKIPFVTGAAVGVTGQSFTILPNESACYHCLFPALDEDSMPTCSIEGVHPSILSIIGGIEVSEAVKIITGKAPSLKDKVLHVDLENLIFNFTKVSRVDECSVCGSGKKQEKAKDELILEELCGRNKGKRTFSITPTYPVVLNPAEITSFAKKNGFTVENLGTLGLSMKTSDLSVSFMKHGSAVLVGPKDEKEAISLYKDLLGSKSLITENQNSY</sequence>
<protein>
    <submittedName>
        <fullName evidence="3">UBA/THIF-type NAD/FAD binding protein (MOCS3, UBA4, moeB)</fullName>
    </submittedName>
</protein>
<dbReference type="Pfam" id="PF02597">
    <property type="entry name" value="ThiS"/>
    <property type="match status" value="1"/>
</dbReference>
<dbReference type="GO" id="GO:0004792">
    <property type="term" value="F:thiosulfate-cyanide sulfurtransferase activity"/>
    <property type="evidence" value="ECO:0007669"/>
    <property type="project" value="TreeGrafter"/>
</dbReference>
<dbReference type="FunFam" id="3.40.50.720:FF:000080">
    <property type="entry name" value="Thiazole biosynthesis adenylyltransferase ThiF"/>
    <property type="match status" value="1"/>
</dbReference>
<dbReference type="PANTHER" id="PTHR10953:SF102">
    <property type="entry name" value="ADENYLYLTRANSFERASE AND SULFURTRANSFERASE MOCS3"/>
    <property type="match status" value="1"/>
</dbReference>
<name>A0A075G0A2_9ARCH</name>